<keyword evidence="4 8" id="KW-0863">Zinc-finger</keyword>
<keyword evidence="6" id="KW-0238">DNA-binding</keyword>
<keyword evidence="7" id="KW-0539">Nucleus</keyword>
<evidence type="ECO:0000259" key="10">
    <source>
        <dbReference type="PROSITE" id="PS50157"/>
    </source>
</evidence>
<dbReference type="STRING" id="6689.A0A3R7QP05"/>
<dbReference type="SUPFAM" id="SSF57667">
    <property type="entry name" value="beta-beta-alpha zinc fingers"/>
    <property type="match status" value="2"/>
</dbReference>
<dbReference type="AlphaFoldDB" id="A0A3R7QP05"/>
<dbReference type="GO" id="GO:0003677">
    <property type="term" value="F:DNA binding"/>
    <property type="evidence" value="ECO:0007669"/>
    <property type="project" value="UniProtKB-KW"/>
</dbReference>
<dbReference type="InterPro" id="IPR036236">
    <property type="entry name" value="Znf_C2H2_sf"/>
</dbReference>
<name>A0A3R7QP05_PENVA</name>
<dbReference type="GO" id="GO:0005634">
    <property type="term" value="C:nucleus"/>
    <property type="evidence" value="ECO:0007669"/>
    <property type="project" value="UniProtKB-SubCell"/>
</dbReference>
<dbReference type="EMBL" id="QCYY01000308">
    <property type="protein sequence ID" value="ROT85334.1"/>
    <property type="molecule type" value="Genomic_DNA"/>
</dbReference>
<accession>A0A3R7QP05</accession>
<feature type="domain" description="C2H2-type" evidence="10">
    <location>
        <begin position="94"/>
        <end position="121"/>
    </location>
</feature>
<evidence type="ECO:0000256" key="7">
    <source>
        <dbReference type="ARBA" id="ARBA00023242"/>
    </source>
</evidence>
<dbReference type="Proteomes" id="UP000283509">
    <property type="component" value="Unassembled WGS sequence"/>
</dbReference>
<evidence type="ECO:0000256" key="6">
    <source>
        <dbReference type="ARBA" id="ARBA00023125"/>
    </source>
</evidence>
<dbReference type="FunFam" id="3.30.160.60:FF:002069">
    <property type="entry name" value="Uncharacterized protein"/>
    <property type="match status" value="2"/>
</dbReference>
<dbReference type="InterPro" id="IPR056438">
    <property type="entry name" value="Znf-C2H2_CTCF"/>
</dbReference>
<reference evidence="11 12" key="1">
    <citation type="submission" date="2018-04" db="EMBL/GenBank/DDBJ databases">
        <authorList>
            <person name="Zhang X."/>
            <person name="Yuan J."/>
            <person name="Li F."/>
            <person name="Xiang J."/>
        </authorList>
    </citation>
    <scope>NUCLEOTIDE SEQUENCE [LARGE SCALE GENOMIC DNA]</scope>
    <source>
        <tissue evidence="11">Muscle</tissue>
    </source>
</reference>
<dbReference type="GO" id="GO:0008270">
    <property type="term" value="F:zinc ion binding"/>
    <property type="evidence" value="ECO:0007669"/>
    <property type="project" value="UniProtKB-KW"/>
</dbReference>
<comment type="subcellular location">
    <subcellularLocation>
        <location evidence="1">Nucleus</location>
    </subcellularLocation>
</comment>
<reference evidence="11 12" key="2">
    <citation type="submission" date="2019-01" db="EMBL/GenBank/DDBJ databases">
        <title>The decoding of complex shrimp genome reveals the adaptation for benthos swimmer, frequently molting mechanism and breeding impact on genome.</title>
        <authorList>
            <person name="Sun Y."/>
            <person name="Gao Y."/>
            <person name="Yu Y."/>
        </authorList>
    </citation>
    <scope>NUCLEOTIDE SEQUENCE [LARGE SCALE GENOMIC DNA]</scope>
    <source>
        <tissue evidence="11">Muscle</tissue>
    </source>
</reference>
<evidence type="ECO:0000313" key="12">
    <source>
        <dbReference type="Proteomes" id="UP000283509"/>
    </source>
</evidence>
<evidence type="ECO:0000313" key="11">
    <source>
        <dbReference type="EMBL" id="ROT85334.1"/>
    </source>
</evidence>
<comment type="caution">
    <text evidence="11">The sequence shown here is derived from an EMBL/GenBank/DDBJ whole genome shotgun (WGS) entry which is preliminary data.</text>
</comment>
<dbReference type="Gene3D" id="3.30.160.60">
    <property type="entry name" value="Classic Zinc Finger"/>
    <property type="match status" value="3"/>
</dbReference>
<evidence type="ECO:0000256" key="8">
    <source>
        <dbReference type="PROSITE-ProRule" id="PRU00042"/>
    </source>
</evidence>
<evidence type="ECO:0000256" key="2">
    <source>
        <dbReference type="ARBA" id="ARBA00022723"/>
    </source>
</evidence>
<organism evidence="11 12">
    <name type="scientific">Penaeus vannamei</name>
    <name type="common">Whiteleg shrimp</name>
    <name type="synonym">Litopenaeus vannamei</name>
    <dbReference type="NCBI Taxonomy" id="6689"/>
    <lineage>
        <taxon>Eukaryota</taxon>
        <taxon>Metazoa</taxon>
        <taxon>Ecdysozoa</taxon>
        <taxon>Arthropoda</taxon>
        <taxon>Crustacea</taxon>
        <taxon>Multicrustacea</taxon>
        <taxon>Malacostraca</taxon>
        <taxon>Eumalacostraca</taxon>
        <taxon>Eucarida</taxon>
        <taxon>Decapoda</taxon>
        <taxon>Dendrobranchiata</taxon>
        <taxon>Penaeoidea</taxon>
        <taxon>Penaeidae</taxon>
        <taxon>Penaeus</taxon>
    </lineage>
</organism>
<proteinExistence type="predicted"/>
<dbReference type="PROSITE" id="PS50157">
    <property type="entry name" value="ZINC_FINGER_C2H2_2"/>
    <property type="match status" value="2"/>
</dbReference>
<feature type="region of interest" description="Disordered" evidence="9">
    <location>
        <begin position="65"/>
        <end position="89"/>
    </location>
</feature>
<dbReference type="Pfam" id="PF00096">
    <property type="entry name" value="zf-C2H2"/>
    <property type="match status" value="1"/>
</dbReference>
<keyword evidence="12" id="KW-1185">Reference proteome</keyword>
<dbReference type="PANTHER" id="PTHR24392">
    <property type="entry name" value="ZINC FINGER PROTEIN"/>
    <property type="match status" value="1"/>
</dbReference>
<evidence type="ECO:0000256" key="4">
    <source>
        <dbReference type="ARBA" id="ARBA00022771"/>
    </source>
</evidence>
<keyword evidence="5" id="KW-0862">Zinc</keyword>
<dbReference type="Pfam" id="PF23611">
    <property type="entry name" value="zf-C2H2_16"/>
    <property type="match status" value="1"/>
</dbReference>
<dbReference type="OrthoDB" id="6330646at2759"/>
<feature type="domain" description="C2H2-type" evidence="10">
    <location>
        <begin position="122"/>
        <end position="149"/>
    </location>
</feature>
<sequence length="300" mass="33189">MCGIIISKVEPEMGGYPGPGRRGPQEVDRTYTMTSKMHHCSFCAYSTIVLLGVETDRSRGSHIMGAPLSSVGIPGNEESHADTGDSQTSSFKIHRCPICPYSTPNGNHMQYHMRSHTGEKPFSCPFCSYRAAQKTHLKTHMRTHTGEKPYACSLCDFRAAQTGNLKKHMAKHHCTTGSEQATAWRVCATTRELRKTQAGRPGAHVDVGSGNERDDLRDLCQRRGGVQDASLPHMLVYNDRRQPPQLSHARSHGRQTSLMPALPIQSGQENTSSKPYIDPHRRGALRLCLVSISVKAKRKS</sequence>
<gene>
    <name evidence="11" type="ORF">C7M84_016496</name>
</gene>
<dbReference type="SMART" id="SM00355">
    <property type="entry name" value="ZnF_C2H2"/>
    <property type="match status" value="3"/>
</dbReference>
<protein>
    <recommendedName>
        <fullName evidence="10">C2H2-type domain-containing protein</fullName>
    </recommendedName>
</protein>
<evidence type="ECO:0000256" key="1">
    <source>
        <dbReference type="ARBA" id="ARBA00004123"/>
    </source>
</evidence>
<evidence type="ECO:0000256" key="9">
    <source>
        <dbReference type="SAM" id="MobiDB-lite"/>
    </source>
</evidence>
<dbReference type="InterPro" id="IPR013087">
    <property type="entry name" value="Znf_C2H2_type"/>
</dbReference>
<keyword evidence="3" id="KW-0677">Repeat</keyword>
<evidence type="ECO:0000256" key="5">
    <source>
        <dbReference type="ARBA" id="ARBA00022833"/>
    </source>
</evidence>
<dbReference type="GO" id="GO:0010468">
    <property type="term" value="P:regulation of gene expression"/>
    <property type="evidence" value="ECO:0007669"/>
    <property type="project" value="UniProtKB-ARBA"/>
</dbReference>
<keyword evidence="2" id="KW-0479">Metal-binding</keyword>
<evidence type="ECO:0000256" key="3">
    <source>
        <dbReference type="ARBA" id="ARBA00022737"/>
    </source>
</evidence>